<sequence length="131" mass="14409">MILRYIIPLGARNLVADALSVTPPNLCPHVRNCNLSFPRPPDDGFSLPLGVLGPIEEHRPVHILARHTDASPATAQLLVQWEGQAETGASWVSQADFCVDFPDFILEDKEIFKADGNDRAQRITGPKDSLK</sequence>
<proteinExistence type="predicted"/>
<dbReference type="AlphaFoldDB" id="A0AAE1YEI5"/>
<gene>
    <name evidence="1" type="ORF">Salat_1160000</name>
</gene>
<organism evidence="1 2">
    <name type="scientific">Sesamum alatum</name>
    <dbReference type="NCBI Taxonomy" id="300844"/>
    <lineage>
        <taxon>Eukaryota</taxon>
        <taxon>Viridiplantae</taxon>
        <taxon>Streptophyta</taxon>
        <taxon>Embryophyta</taxon>
        <taxon>Tracheophyta</taxon>
        <taxon>Spermatophyta</taxon>
        <taxon>Magnoliopsida</taxon>
        <taxon>eudicotyledons</taxon>
        <taxon>Gunneridae</taxon>
        <taxon>Pentapetalae</taxon>
        <taxon>asterids</taxon>
        <taxon>lamiids</taxon>
        <taxon>Lamiales</taxon>
        <taxon>Pedaliaceae</taxon>
        <taxon>Sesamum</taxon>
    </lineage>
</organism>
<dbReference type="Proteomes" id="UP001293254">
    <property type="component" value="Unassembled WGS sequence"/>
</dbReference>
<keyword evidence="2" id="KW-1185">Reference proteome</keyword>
<evidence type="ECO:0000313" key="2">
    <source>
        <dbReference type="Proteomes" id="UP001293254"/>
    </source>
</evidence>
<dbReference type="EMBL" id="JACGWO010000004">
    <property type="protein sequence ID" value="KAK4428602.1"/>
    <property type="molecule type" value="Genomic_DNA"/>
</dbReference>
<reference evidence="1" key="2">
    <citation type="journal article" date="2024" name="Plant">
        <title>Genomic evolution and insights into agronomic trait innovations of Sesamum species.</title>
        <authorList>
            <person name="Miao H."/>
            <person name="Wang L."/>
            <person name="Qu L."/>
            <person name="Liu H."/>
            <person name="Sun Y."/>
            <person name="Le M."/>
            <person name="Wang Q."/>
            <person name="Wei S."/>
            <person name="Zheng Y."/>
            <person name="Lin W."/>
            <person name="Duan Y."/>
            <person name="Cao H."/>
            <person name="Xiong S."/>
            <person name="Wang X."/>
            <person name="Wei L."/>
            <person name="Li C."/>
            <person name="Ma Q."/>
            <person name="Ju M."/>
            <person name="Zhao R."/>
            <person name="Li G."/>
            <person name="Mu C."/>
            <person name="Tian Q."/>
            <person name="Mei H."/>
            <person name="Zhang T."/>
            <person name="Gao T."/>
            <person name="Zhang H."/>
        </authorList>
    </citation>
    <scope>NUCLEOTIDE SEQUENCE</scope>
    <source>
        <strain evidence="1">3651</strain>
    </source>
</reference>
<name>A0AAE1YEI5_9LAMI</name>
<evidence type="ECO:0008006" key="3">
    <source>
        <dbReference type="Google" id="ProtNLM"/>
    </source>
</evidence>
<comment type="caution">
    <text evidence="1">The sequence shown here is derived from an EMBL/GenBank/DDBJ whole genome shotgun (WGS) entry which is preliminary data.</text>
</comment>
<reference evidence="1" key="1">
    <citation type="submission" date="2020-06" db="EMBL/GenBank/DDBJ databases">
        <authorList>
            <person name="Li T."/>
            <person name="Hu X."/>
            <person name="Zhang T."/>
            <person name="Song X."/>
            <person name="Zhang H."/>
            <person name="Dai N."/>
            <person name="Sheng W."/>
            <person name="Hou X."/>
            <person name="Wei L."/>
        </authorList>
    </citation>
    <scope>NUCLEOTIDE SEQUENCE</scope>
    <source>
        <strain evidence="1">3651</strain>
        <tissue evidence="1">Leaf</tissue>
    </source>
</reference>
<accession>A0AAE1YEI5</accession>
<evidence type="ECO:0000313" key="1">
    <source>
        <dbReference type="EMBL" id="KAK4428602.1"/>
    </source>
</evidence>
<protein>
    <recommendedName>
        <fullName evidence="3">Chromo domain-containing protein</fullName>
    </recommendedName>
</protein>